<keyword evidence="1" id="KW-1133">Transmembrane helix</keyword>
<feature type="transmembrane region" description="Helical" evidence="1">
    <location>
        <begin position="423"/>
        <end position="445"/>
    </location>
</feature>
<dbReference type="PANTHER" id="PTHR32063:SF33">
    <property type="entry name" value="RND SUPERFAMILY EFFLUX PUMP PERMEASE COMPONENT"/>
    <property type="match status" value="1"/>
</dbReference>
<sequence>MIRFFAAHPTAGNLLMLLLMAIGIVTLPEINRETFPEIKPYSVEIKVPYPGAAPFDVEQGICLTLEDALDGISFIEEKSCEARQNLGLMTVKMFEQGDFPKFFDDVKSAIDSISDFPDETEVATVTEKGRTQNVISIALTADIPRSELKTLAEQLKQKLLKDPAIPLVSIQGFSERQLRVEVADFNLRRYGLSLQDLANIISKQDLDLPVGSIETNFSETQLRFNDERRTPAELAEILIISGEQGNDVRLGDIAQITDTFELAEQKVSYNGKSTALLKVNKNSIDDSLRVLSAVERIVAREQALLPRGVDLSLTQDATSIVKDRISLLVTNAWQGLLLVFAVMWLFFTIRYAFWVVMGLPVSFLASFFVLGMMGITINMISMVALLLALGILMDDAIVISESIGSQIKKGASPLKAAVDGTKIVARGVVSSFATTLCIFIGLVFIEGDLGQILKVIPIVLIAVITVSLIEAFFILPSHLHHSLAHAHNKPLAKFREQFDSKFEQTRQKVFNFVEKLIVYRYAFIGGVLALFFFSLSMLVSGVLKFSAFPSIEGDMVQARILMPAGTPLKQTELVVDKLLASLEETNQIFQVEESQKLIKAITVSHNENADAFETGAHLATITVDLLTAEERNTRLQSFINRWRDNSGVIPQAQVISFKEPAIGPSGRAIQIRLMGDSFEMLSRASLDLQSWLSGYTGVYNLMDDLRPGKPEFSISLKPGALSLGIDAQTIANQLRAAFQGVKVLETNVDLETFEVTVMLAEESRDEFIDFDTFAIIHPTSKVAIPLSSVANIEQARGFSRISRVNNQRALTVYGDIDSNVSNTNEVLNDLKNRWIPQFNAKYPELTYSFEGEVKNAGTTQQSMVKAFVLGLFGVFILLSFQFKGYLEPFVVLIAIPLALIGVVWGHLIMGLQFTMPSMLGFVSLSGIVVNDSILLVEFVKKRVAQGFNVHDAAAKASYDRFRAVFLTSVTTIAGMTPLLFETSLQAQVLIPLATSIVFGIATSTLLVLFVIPCLYAILEDYGLAKAQEHAEELTQVTA</sequence>
<dbReference type="Gene3D" id="3.30.70.1440">
    <property type="entry name" value="Multidrug efflux transporter AcrB pore domain"/>
    <property type="match status" value="1"/>
</dbReference>
<dbReference type="Gene3D" id="3.30.70.1320">
    <property type="entry name" value="Multidrug efflux transporter AcrB pore domain like"/>
    <property type="match status" value="1"/>
</dbReference>
<dbReference type="Pfam" id="PF00873">
    <property type="entry name" value="ACR_tran"/>
    <property type="match status" value="1"/>
</dbReference>
<gene>
    <name evidence="2" type="ORF">FLL45_21955</name>
</gene>
<dbReference type="SUPFAM" id="SSF82714">
    <property type="entry name" value="Multidrug efflux transporter AcrB TolC docking domain, DN and DC subdomains"/>
    <property type="match status" value="2"/>
</dbReference>
<dbReference type="InterPro" id="IPR027463">
    <property type="entry name" value="AcrB_DN_DC_subdom"/>
</dbReference>
<feature type="transmembrane region" description="Helical" evidence="1">
    <location>
        <begin position="518"/>
        <end position="543"/>
    </location>
</feature>
<dbReference type="SUPFAM" id="SSF82866">
    <property type="entry name" value="Multidrug efflux transporter AcrB transmembrane domain"/>
    <property type="match status" value="2"/>
</dbReference>
<feature type="transmembrane region" description="Helical" evidence="1">
    <location>
        <begin position="325"/>
        <end position="347"/>
    </location>
</feature>
<name>A0A545T1A4_9GAMM</name>
<dbReference type="RefSeq" id="WP_142944211.1">
    <property type="nucleotide sequence ID" value="NZ_VIKR01000007.1"/>
</dbReference>
<dbReference type="Gene3D" id="3.30.70.1430">
    <property type="entry name" value="Multidrug efflux transporter AcrB pore domain"/>
    <property type="match status" value="2"/>
</dbReference>
<dbReference type="GO" id="GO:0005886">
    <property type="term" value="C:plasma membrane"/>
    <property type="evidence" value="ECO:0007669"/>
    <property type="project" value="TreeGrafter"/>
</dbReference>
<feature type="transmembrane region" description="Helical" evidence="1">
    <location>
        <begin position="960"/>
        <end position="980"/>
    </location>
</feature>
<dbReference type="Gene3D" id="1.20.1640.10">
    <property type="entry name" value="Multidrug efflux transporter AcrB transmembrane domain"/>
    <property type="match status" value="2"/>
</dbReference>
<dbReference type="OrthoDB" id="5287122at2"/>
<feature type="transmembrane region" description="Helical" evidence="1">
    <location>
        <begin position="451"/>
        <end position="475"/>
    </location>
</feature>
<dbReference type="InterPro" id="IPR001036">
    <property type="entry name" value="Acrflvin-R"/>
</dbReference>
<reference evidence="2 3" key="1">
    <citation type="submission" date="2019-06" db="EMBL/GenBank/DDBJ databases">
        <title>Draft genome of Aliikangiella marina GYP-15.</title>
        <authorList>
            <person name="Wang G."/>
        </authorList>
    </citation>
    <scope>NUCLEOTIDE SEQUENCE [LARGE SCALE GENOMIC DNA]</scope>
    <source>
        <strain evidence="2 3">GYP-15</strain>
    </source>
</reference>
<protein>
    <submittedName>
        <fullName evidence="2">Efflux RND transporter permease subunit</fullName>
    </submittedName>
</protein>
<dbReference type="Proteomes" id="UP000317839">
    <property type="component" value="Unassembled WGS sequence"/>
</dbReference>
<dbReference type="SUPFAM" id="SSF82693">
    <property type="entry name" value="Multidrug efflux transporter AcrB pore domain, PN1, PN2, PC1 and PC2 subdomains"/>
    <property type="match status" value="2"/>
</dbReference>
<organism evidence="2 3">
    <name type="scientific">Aliikangiella marina</name>
    <dbReference type="NCBI Taxonomy" id="1712262"/>
    <lineage>
        <taxon>Bacteria</taxon>
        <taxon>Pseudomonadati</taxon>
        <taxon>Pseudomonadota</taxon>
        <taxon>Gammaproteobacteria</taxon>
        <taxon>Oceanospirillales</taxon>
        <taxon>Pleioneaceae</taxon>
        <taxon>Aliikangiella</taxon>
    </lineage>
</organism>
<keyword evidence="1" id="KW-0812">Transmembrane</keyword>
<dbReference type="PANTHER" id="PTHR32063">
    <property type="match status" value="1"/>
</dbReference>
<evidence type="ECO:0000313" key="2">
    <source>
        <dbReference type="EMBL" id="TQV70994.1"/>
    </source>
</evidence>
<keyword evidence="3" id="KW-1185">Reference proteome</keyword>
<evidence type="ECO:0000256" key="1">
    <source>
        <dbReference type="SAM" id="Phobius"/>
    </source>
</evidence>
<dbReference type="GO" id="GO:0042910">
    <property type="term" value="F:xenobiotic transmembrane transporter activity"/>
    <property type="evidence" value="ECO:0007669"/>
    <property type="project" value="TreeGrafter"/>
</dbReference>
<dbReference type="AlphaFoldDB" id="A0A545T1A4"/>
<feature type="transmembrane region" description="Helical" evidence="1">
    <location>
        <begin position="992"/>
        <end position="1018"/>
    </location>
</feature>
<feature type="transmembrane region" description="Helical" evidence="1">
    <location>
        <begin position="889"/>
        <end position="913"/>
    </location>
</feature>
<dbReference type="PRINTS" id="PR00702">
    <property type="entry name" value="ACRIFLAVINRP"/>
</dbReference>
<accession>A0A545T1A4</accession>
<feature type="transmembrane region" description="Helical" evidence="1">
    <location>
        <begin position="863"/>
        <end position="882"/>
    </location>
</feature>
<dbReference type="EMBL" id="VIKR01000007">
    <property type="protein sequence ID" value="TQV70994.1"/>
    <property type="molecule type" value="Genomic_DNA"/>
</dbReference>
<proteinExistence type="predicted"/>
<keyword evidence="1" id="KW-0472">Membrane</keyword>
<dbReference type="Gene3D" id="3.30.2090.10">
    <property type="entry name" value="Multidrug efflux transporter AcrB TolC docking domain, DN and DC subdomains"/>
    <property type="match status" value="2"/>
</dbReference>
<feature type="transmembrane region" description="Helical" evidence="1">
    <location>
        <begin position="919"/>
        <end position="939"/>
    </location>
</feature>
<evidence type="ECO:0000313" key="3">
    <source>
        <dbReference type="Proteomes" id="UP000317839"/>
    </source>
</evidence>
<comment type="caution">
    <text evidence="2">The sequence shown here is derived from an EMBL/GenBank/DDBJ whole genome shotgun (WGS) entry which is preliminary data.</text>
</comment>